<feature type="non-terminal residue" evidence="18">
    <location>
        <position position="522"/>
    </location>
</feature>
<comment type="catalytic activity">
    <reaction evidence="12">
        <text>N(6)-succinyl-L-lysyl-[protein] + NAD(+) + H2O = 2''-O-succinyl-ADP-D-ribose + nicotinamide + L-lysyl-[protein]</text>
        <dbReference type="Rhea" id="RHEA:47668"/>
        <dbReference type="Rhea" id="RHEA-COMP:9752"/>
        <dbReference type="Rhea" id="RHEA-COMP:11877"/>
        <dbReference type="ChEBI" id="CHEBI:15377"/>
        <dbReference type="ChEBI" id="CHEBI:17154"/>
        <dbReference type="ChEBI" id="CHEBI:29969"/>
        <dbReference type="ChEBI" id="CHEBI:57540"/>
        <dbReference type="ChEBI" id="CHEBI:87830"/>
        <dbReference type="ChEBI" id="CHEBI:87832"/>
    </reaction>
    <physiologicalReaction direction="left-to-right" evidence="12">
        <dbReference type="Rhea" id="RHEA:47669"/>
    </physiologicalReaction>
</comment>
<evidence type="ECO:0000256" key="12">
    <source>
        <dbReference type="ARBA" id="ARBA00051105"/>
    </source>
</evidence>
<feature type="domain" description="Deacetylase sirtuin-type" evidence="17">
    <location>
        <begin position="107"/>
        <end position="352"/>
    </location>
</feature>
<dbReference type="EMBL" id="GECU01016013">
    <property type="protein sequence ID" value="JAS91693.1"/>
    <property type="molecule type" value="Transcribed_RNA"/>
</dbReference>
<dbReference type="EC" id="2.3.1.286" evidence="2"/>
<dbReference type="GO" id="GO:0035861">
    <property type="term" value="C:site of double-strand break"/>
    <property type="evidence" value="ECO:0007669"/>
    <property type="project" value="UniProtKB-ARBA"/>
</dbReference>
<feature type="binding site" evidence="15">
    <location>
        <position position="223"/>
    </location>
    <ligand>
        <name>Zn(2+)</name>
        <dbReference type="ChEBI" id="CHEBI:29105"/>
    </ligand>
</feature>
<dbReference type="GO" id="GO:0000785">
    <property type="term" value="C:chromatin"/>
    <property type="evidence" value="ECO:0007669"/>
    <property type="project" value="UniProtKB-ARBA"/>
</dbReference>
<feature type="binding site" evidence="15">
    <location>
        <position position="251"/>
    </location>
    <ligand>
        <name>Zn(2+)</name>
        <dbReference type="ChEBI" id="CHEBI:29105"/>
    </ligand>
</feature>
<keyword evidence="4" id="KW-0808">Transferase</keyword>
<dbReference type="AlphaFoldDB" id="A0A1B6IXQ8"/>
<evidence type="ECO:0000256" key="11">
    <source>
        <dbReference type="ARBA" id="ARBA00050237"/>
    </source>
</evidence>
<evidence type="ECO:0000256" key="2">
    <source>
        <dbReference type="ARBA" id="ARBA00012928"/>
    </source>
</evidence>
<comment type="cofactor">
    <cofactor evidence="1">
        <name>Zn(2+)</name>
        <dbReference type="ChEBI" id="CHEBI:29105"/>
    </cofactor>
</comment>
<feature type="compositionally biased region" description="Basic and acidic residues" evidence="16">
    <location>
        <begin position="387"/>
        <end position="401"/>
    </location>
</feature>
<evidence type="ECO:0000256" key="6">
    <source>
        <dbReference type="ARBA" id="ARBA00022833"/>
    </source>
</evidence>
<keyword evidence="3" id="KW-0597">Phosphoprotein</keyword>
<keyword evidence="7" id="KW-0520">NAD</keyword>
<evidence type="ECO:0000256" key="10">
    <source>
        <dbReference type="ARBA" id="ARBA00043038"/>
    </source>
</evidence>
<comment type="catalytic activity">
    <reaction evidence="13">
        <text>N(6)-propanoyl-L-lysyl-[protein] + NAD(+) + H2O = 3''-O-propanoyl-ADP-D-ribose + nicotinamide + L-lysyl-[protein]</text>
        <dbReference type="Rhea" id="RHEA:23500"/>
        <dbReference type="Rhea" id="RHEA-COMP:9752"/>
        <dbReference type="Rhea" id="RHEA-COMP:13758"/>
        <dbReference type="ChEBI" id="CHEBI:15377"/>
        <dbReference type="ChEBI" id="CHEBI:17154"/>
        <dbReference type="ChEBI" id="CHEBI:29969"/>
        <dbReference type="ChEBI" id="CHEBI:57540"/>
        <dbReference type="ChEBI" id="CHEBI:138019"/>
        <dbReference type="ChEBI" id="CHEBI:145015"/>
    </reaction>
    <physiologicalReaction direction="left-to-right" evidence="13">
        <dbReference type="Rhea" id="RHEA:23501"/>
    </physiologicalReaction>
</comment>
<feature type="compositionally biased region" description="Polar residues" evidence="16">
    <location>
        <begin position="477"/>
        <end position="486"/>
    </location>
</feature>
<evidence type="ECO:0000256" key="16">
    <source>
        <dbReference type="SAM" id="MobiDB-lite"/>
    </source>
</evidence>
<gene>
    <name evidence="18" type="ORF">g.27074</name>
</gene>
<protein>
    <recommendedName>
        <fullName evidence="2">protein acetyllysine N-acetyltransferase</fullName>
        <ecNumber evidence="2">2.3.1.286</ecNumber>
    </recommendedName>
    <alternativeName>
        <fullName evidence="10">Regulatory protein SIR2 homolog 7</fullName>
    </alternativeName>
    <alternativeName>
        <fullName evidence="9">SIR2-like protein 7</fullName>
    </alternativeName>
</protein>
<evidence type="ECO:0000259" key="17">
    <source>
        <dbReference type="PROSITE" id="PS50305"/>
    </source>
</evidence>
<evidence type="ECO:0000256" key="5">
    <source>
        <dbReference type="ARBA" id="ARBA00022723"/>
    </source>
</evidence>
<dbReference type="PROSITE" id="PS50305">
    <property type="entry name" value="SIRTUIN"/>
    <property type="match status" value="1"/>
</dbReference>
<feature type="binding site" evidence="15">
    <location>
        <position position="248"/>
    </location>
    <ligand>
        <name>Zn(2+)</name>
        <dbReference type="ChEBI" id="CHEBI:29105"/>
    </ligand>
</feature>
<feature type="binding site" evidence="15">
    <location>
        <position position="220"/>
    </location>
    <ligand>
        <name>Zn(2+)</name>
        <dbReference type="ChEBI" id="CHEBI:29105"/>
    </ligand>
</feature>
<dbReference type="FunFam" id="3.40.50.1220:FF:000038">
    <property type="entry name" value="NAD-dependent protein deacetylase sirtuin-6 isoform X2"/>
    <property type="match status" value="1"/>
</dbReference>
<evidence type="ECO:0000256" key="14">
    <source>
        <dbReference type="ARBA" id="ARBA00052763"/>
    </source>
</evidence>
<keyword evidence="6 15" id="KW-0862">Zinc</keyword>
<feature type="compositionally biased region" description="Basic and acidic residues" evidence="16">
    <location>
        <begin position="408"/>
        <end position="427"/>
    </location>
</feature>
<evidence type="ECO:0000256" key="15">
    <source>
        <dbReference type="PROSITE-ProRule" id="PRU00236"/>
    </source>
</evidence>
<dbReference type="GO" id="GO:0010468">
    <property type="term" value="P:regulation of gene expression"/>
    <property type="evidence" value="ECO:0007669"/>
    <property type="project" value="UniProtKB-ARBA"/>
</dbReference>
<dbReference type="InterPro" id="IPR003000">
    <property type="entry name" value="Sirtuin"/>
</dbReference>
<keyword evidence="5 15" id="KW-0479">Metal-binding</keyword>
<dbReference type="GO" id="GO:0046872">
    <property type="term" value="F:metal ion binding"/>
    <property type="evidence" value="ECO:0007669"/>
    <property type="project" value="UniProtKB-KW"/>
</dbReference>
<evidence type="ECO:0000256" key="1">
    <source>
        <dbReference type="ARBA" id="ARBA00001947"/>
    </source>
</evidence>
<dbReference type="GO" id="GO:0005634">
    <property type="term" value="C:nucleus"/>
    <property type="evidence" value="ECO:0007669"/>
    <property type="project" value="TreeGrafter"/>
</dbReference>
<accession>A0A1B6IXQ8</accession>
<organism evidence="18">
    <name type="scientific">Homalodisca liturata</name>
    <dbReference type="NCBI Taxonomy" id="320908"/>
    <lineage>
        <taxon>Eukaryota</taxon>
        <taxon>Metazoa</taxon>
        <taxon>Ecdysozoa</taxon>
        <taxon>Arthropoda</taxon>
        <taxon>Hexapoda</taxon>
        <taxon>Insecta</taxon>
        <taxon>Pterygota</taxon>
        <taxon>Neoptera</taxon>
        <taxon>Paraneoptera</taxon>
        <taxon>Hemiptera</taxon>
        <taxon>Auchenorrhyncha</taxon>
        <taxon>Membracoidea</taxon>
        <taxon>Cicadellidae</taxon>
        <taxon>Cicadellinae</taxon>
        <taxon>Proconiini</taxon>
        <taxon>Homalodisca</taxon>
    </lineage>
</organism>
<dbReference type="GO" id="GO:0140861">
    <property type="term" value="P:DNA repair-dependent chromatin remodeling"/>
    <property type="evidence" value="ECO:0007669"/>
    <property type="project" value="UniProtKB-ARBA"/>
</dbReference>
<comment type="similarity">
    <text evidence="8">Belongs to the sirtuin family. Class IV subfamily.</text>
</comment>
<dbReference type="InterPro" id="IPR026590">
    <property type="entry name" value="Ssirtuin_cat_dom"/>
</dbReference>
<dbReference type="InterPro" id="IPR050134">
    <property type="entry name" value="NAD-dep_sirtuin_deacylases"/>
</dbReference>
<dbReference type="Gene3D" id="2.20.28.200">
    <property type="match status" value="1"/>
</dbReference>
<reference evidence="18" key="1">
    <citation type="submission" date="2015-11" db="EMBL/GenBank/DDBJ databases">
        <title>De novo transcriptome assembly of four potential Pierce s Disease insect vectors from Arizona vineyards.</title>
        <authorList>
            <person name="Tassone E.E."/>
        </authorList>
    </citation>
    <scope>NUCLEOTIDE SEQUENCE</scope>
</reference>
<dbReference type="Pfam" id="PF02146">
    <property type="entry name" value="SIR2"/>
    <property type="match status" value="1"/>
</dbReference>
<dbReference type="Gene3D" id="3.40.50.1220">
    <property type="entry name" value="TPP-binding domain"/>
    <property type="match status" value="1"/>
</dbReference>
<dbReference type="InterPro" id="IPR029035">
    <property type="entry name" value="DHS-like_NAD/FAD-binding_dom"/>
</dbReference>
<comment type="catalytic activity">
    <reaction evidence="11">
        <text>N(6)-decanoyl-L-lysyl-[protein] + NAD(+) + H2O = 2''-O-decanoyl-ADP-D-ribose + nicotinamide + L-lysyl-[protein]</text>
        <dbReference type="Rhea" id="RHEA:70631"/>
        <dbReference type="Rhea" id="RHEA-COMP:9752"/>
        <dbReference type="Rhea" id="RHEA-COMP:17932"/>
        <dbReference type="ChEBI" id="CHEBI:15377"/>
        <dbReference type="ChEBI" id="CHEBI:17154"/>
        <dbReference type="ChEBI" id="CHEBI:29969"/>
        <dbReference type="ChEBI" id="CHEBI:57540"/>
        <dbReference type="ChEBI" id="CHEBI:143222"/>
        <dbReference type="ChEBI" id="CHEBI:189688"/>
    </reaction>
    <physiologicalReaction direction="left-to-right" evidence="11">
        <dbReference type="Rhea" id="RHEA:70632"/>
    </physiologicalReaction>
</comment>
<feature type="compositionally biased region" description="Basic and acidic residues" evidence="16">
    <location>
        <begin position="448"/>
        <end position="467"/>
    </location>
</feature>
<evidence type="ECO:0000256" key="3">
    <source>
        <dbReference type="ARBA" id="ARBA00022553"/>
    </source>
</evidence>
<proteinExistence type="inferred from homology"/>
<name>A0A1B6IXQ8_9HEMI</name>
<feature type="compositionally biased region" description="Basic and acidic residues" evidence="16">
    <location>
        <begin position="513"/>
        <end position="522"/>
    </location>
</feature>
<evidence type="ECO:0000256" key="9">
    <source>
        <dbReference type="ARBA" id="ARBA00041832"/>
    </source>
</evidence>
<dbReference type="GO" id="GO:0097372">
    <property type="term" value="F:histone H3K18 deacetylase activity, NAD-dependent"/>
    <property type="evidence" value="ECO:0007669"/>
    <property type="project" value="TreeGrafter"/>
</dbReference>
<dbReference type="FunFam" id="2.20.28.200:FF:000002">
    <property type="entry name" value="NAD-dependent deacetylase sirtuin-7"/>
    <property type="match status" value="1"/>
</dbReference>
<dbReference type="PANTHER" id="PTHR11085:SF1">
    <property type="entry name" value="NAD-DEPENDENT PROTEIN DEACETYLASE SIRTUIN-7"/>
    <property type="match status" value="1"/>
</dbReference>
<evidence type="ECO:0000256" key="4">
    <source>
        <dbReference type="ARBA" id="ARBA00022679"/>
    </source>
</evidence>
<sequence length="522" mass="59088">MACLNYGKVPGTEVEMGMKVDNMDVNDLVKTTGLRRKATLNVTFCVKKERNASFKKVSRILQKSEDDRTEEEKEVLNSCSEVVKEVTSRLEKRNKLKARNEEVEDSQEVLDEKCEILARALQEAKHLVVYSGAGVSTAACIPDYRGSNGIWTRLQQGLDIGQHDLSKTQPTLTHMVLYTLYRRGMLKHVVSQNCDGLHLRSGLPRAALSEVHGNMYLEVCQPCKLEYWRLFDVTEHTARYSHETARRCYTCHKPLRDTIVHFGERGGLKWPINWTGATAAANQADVILCMGSSLKVLKKYPWLWGMDRPVKKRPSLYIVNLQWTPKDDQAALKINGKCDEVMARVMSRLNLPIPSYDPKMDPIFVHATRLHVVESHTYSTAALQPPEDMREDCKRPGEKQTEQVGGKKLCDDINRNQANDKKTKISAEDEEKPCMNNMKQTEQVGGKKLCDDINRNQANDKKTKISAEDEEKPCMNNMKQTTNSDNNAEDGTKENSSLSKIEDKVSTSSTDVENDKSKSSEL</sequence>
<evidence type="ECO:0000256" key="7">
    <source>
        <dbReference type="ARBA" id="ARBA00023027"/>
    </source>
</evidence>
<dbReference type="PANTHER" id="PTHR11085">
    <property type="entry name" value="NAD-DEPENDENT PROTEIN DEACYLASE SIRTUIN-5, MITOCHONDRIAL-RELATED"/>
    <property type="match status" value="1"/>
</dbReference>
<feature type="active site" description="Proton acceptor" evidence="15">
    <location>
        <position position="212"/>
    </location>
</feature>
<comment type="catalytic activity">
    <reaction evidence="14">
        <text>N(6)-glutaryl-L-lysyl-[protein] + NAD(+) + H2O = 2''-O-glutaryl-ADP-D-ribose + nicotinamide + L-lysyl-[protein]</text>
        <dbReference type="Rhea" id="RHEA:47664"/>
        <dbReference type="Rhea" id="RHEA-COMP:9752"/>
        <dbReference type="Rhea" id="RHEA-COMP:11875"/>
        <dbReference type="ChEBI" id="CHEBI:15377"/>
        <dbReference type="ChEBI" id="CHEBI:17154"/>
        <dbReference type="ChEBI" id="CHEBI:29969"/>
        <dbReference type="ChEBI" id="CHEBI:57540"/>
        <dbReference type="ChEBI" id="CHEBI:87828"/>
        <dbReference type="ChEBI" id="CHEBI:87829"/>
    </reaction>
    <physiologicalReaction direction="left-to-right" evidence="14">
        <dbReference type="Rhea" id="RHEA:47665"/>
    </physiologicalReaction>
</comment>
<dbReference type="GO" id="GO:0070403">
    <property type="term" value="F:NAD+ binding"/>
    <property type="evidence" value="ECO:0007669"/>
    <property type="project" value="InterPro"/>
</dbReference>
<evidence type="ECO:0000256" key="8">
    <source>
        <dbReference type="ARBA" id="ARBA00038170"/>
    </source>
</evidence>
<evidence type="ECO:0000313" key="18">
    <source>
        <dbReference type="EMBL" id="JAS91693.1"/>
    </source>
</evidence>
<dbReference type="SUPFAM" id="SSF52467">
    <property type="entry name" value="DHS-like NAD/FAD-binding domain"/>
    <property type="match status" value="1"/>
</dbReference>
<evidence type="ECO:0000256" key="13">
    <source>
        <dbReference type="ARBA" id="ARBA00051399"/>
    </source>
</evidence>
<feature type="region of interest" description="Disordered" evidence="16">
    <location>
        <begin position="386"/>
        <end position="522"/>
    </location>
</feature>